<evidence type="ECO:0000313" key="13">
    <source>
        <dbReference type="EMBL" id="KHJ54333.1"/>
    </source>
</evidence>
<feature type="transmembrane region" description="Helical" evidence="11">
    <location>
        <begin position="354"/>
        <end position="372"/>
    </location>
</feature>
<evidence type="ECO:0000256" key="3">
    <source>
        <dbReference type="ARBA" id="ARBA00007931"/>
    </source>
</evidence>
<dbReference type="CDD" id="cd23081">
    <property type="entry name" value="cpPDZ_EcRseP-like"/>
    <property type="match status" value="1"/>
</dbReference>
<dbReference type="Proteomes" id="UP000030826">
    <property type="component" value="Unassembled WGS sequence"/>
</dbReference>
<evidence type="ECO:0000259" key="12">
    <source>
        <dbReference type="PROSITE" id="PS50106"/>
    </source>
</evidence>
<dbReference type="AlphaFoldDB" id="A0A0B1Q0N5"/>
<dbReference type="SMART" id="SM00228">
    <property type="entry name" value="PDZ"/>
    <property type="match status" value="1"/>
</dbReference>
<keyword evidence="6 11" id="KW-0378">Hydrolase</keyword>
<keyword evidence="5 11" id="KW-0812">Transmembrane</keyword>
<evidence type="ECO:0000256" key="7">
    <source>
        <dbReference type="ARBA" id="ARBA00022833"/>
    </source>
</evidence>
<feature type="domain" description="PDZ" evidence="12">
    <location>
        <begin position="151"/>
        <end position="217"/>
    </location>
</feature>
<dbReference type="NCBIfam" id="TIGR00054">
    <property type="entry name" value="RIP metalloprotease RseP"/>
    <property type="match status" value="1"/>
</dbReference>
<keyword evidence="9 11" id="KW-0482">Metalloprotease</keyword>
<evidence type="ECO:0000256" key="2">
    <source>
        <dbReference type="ARBA" id="ARBA00004141"/>
    </source>
</evidence>
<gene>
    <name evidence="13" type="ORF">LA66_12795</name>
</gene>
<dbReference type="InterPro" id="IPR036034">
    <property type="entry name" value="PDZ_sf"/>
</dbReference>
<keyword evidence="11" id="KW-0479">Metal-binding</keyword>
<dbReference type="RefSeq" id="WP_039193691.1">
    <property type="nucleotide sequence ID" value="NZ_JRFJ01000003.1"/>
</dbReference>
<keyword evidence="8 11" id="KW-1133">Transmembrane helix</keyword>
<comment type="similarity">
    <text evidence="3 11">Belongs to the peptidase M50B family.</text>
</comment>
<reference evidence="13 14" key="1">
    <citation type="submission" date="2014-09" db="EMBL/GenBank/DDBJ databases">
        <title>Isolation and characterization of Aurantimonas altamirensis ON-56566 from clinical sample following a dog bite.</title>
        <authorList>
            <person name="Eshaghi A."/>
            <person name="Li A."/>
            <person name="Shahinas D."/>
            <person name="Bahn P."/>
            <person name="Kus J.V."/>
            <person name="Patel S.N."/>
        </authorList>
    </citation>
    <scope>NUCLEOTIDE SEQUENCE [LARGE SCALE GENOMIC DNA]</scope>
    <source>
        <strain evidence="13 14">ON-56566</strain>
    </source>
</reference>
<evidence type="ECO:0000256" key="11">
    <source>
        <dbReference type="RuleBase" id="RU362031"/>
    </source>
</evidence>
<dbReference type="PROSITE" id="PS50106">
    <property type="entry name" value="PDZ"/>
    <property type="match status" value="1"/>
</dbReference>
<dbReference type="GO" id="GO:0046872">
    <property type="term" value="F:metal ion binding"/>
    <property type="evidence" value="ECO:0007669"/>
    <property type="project" value="UniProtKB-KW"/>
</dbReference>
<evidence type="ECO:0000256" key="8">
    <source>
        <dbReference type="ARBA" id="ARBA00022989"/>
    </source>
</evidence>
<dbReference type="Pfam" id="PF02163">
    <property type="entry name" value="Peptidase_M50"/>
    <property type="match status" value="1"/>
</dbReference>
<proteinExistence type="inferred from homology"/>
<evidence type="ECO:0000256" key="6">
    <source>
        <dbReference type="ARBA" id="ARBA00022801"/>
    </source>
</evidence>
<keyword evidence="10 11" id="KW-0472">Membrane</keyword>
<dbReference type="EC" id="3.4.24.-" evidence="11"/>
<feature type="transmembrane region" description="Helical" evidence="11">
    <location>
        <begin position="118"/>
        <end position="142"/>
    </location>
</feature>
<dbReference type="GO" id="GO:0004222">
    <property type="term" value="F:metalloendopeptidase activity"/>
    <property type="evidence" value="ECO:0007669"/>
    <property type="project" value="InterPro"/>
</dbReference>
<accession>A0A0B1Q0N5</accession>
<organism evidence="13 14">
    <name type="scientific">Aureimonas altamirensis</name>
    <dbReference type="NCBI Taxonomy" id="370622"/>
    <lineage>
        <taxon>Bacteria</taxon>
        <taxon>Pseudomonadati</taxon>
        <taxon>Pseudomonadota</taxon>
        <taxon>Alphaproteobacteria</taxon>
        <taxon>Hyphomicrobiales</taxon>
        <taxon>Aurantimonadaceae</taxon>
        <taxon>Aureimonas</taxon>
    </lineage>
</organism>
<dbReference type="PANTHER" id="PTHR42837:SF2">
    <property type="entry name" value="MEMBRANE METALLOPROTEASE ARASP2, CHLOROPLASTIC-RELATED"/>
    <property type="match status" value="1"/>
</dbReference>
<dbReference type="InterPro" id="IPR041489">
    <property type="entry name" value="PDZ_6"/>
</dbReference>
<dbReference type="InterPro" id="IPR004387">
    <property type="entry name" value="Pept_M50_Zn"/>
</dbReference>
<dbReference type="PANTHER" id="PTHR42837">
    <property type="entry name" value="REGULATOR OF SIGMA-E PROTEASE RSEP"/>
    <property type="match status" value="1"/>
</dbReference>
<dbReference type="Pfam" id="PF17820">
    <property type="entry name" value="PDZ_6"/>
    <property type="match status" value="1"/>
</dbReference>
<evidence type="ECO:0000256" key="10">
    <source>
        <dbReference type="ARBA" id="ARBA00023136"/>
    </source>
</evidence>
<feature type="transmembrane region" description="Helical" evidence="11">
    <location>
        <begin position="302"/>
        <end position="324"/>
    </location>
</feature>
<dbReference type="GO" id="GO:0006508">
    <property type="term" value="P:proteolysis"/>
    <property type="evidence" value="ECO:0007669"/>
    <property type="project" value="UniProtKB-KW"/>
</dbReference>
<feature type="transmembrane region" description="Helical" evidence="11">
    <location>
        <begin position="18"/>
        <end position="39"/>
    </location>
</feature>
<comment type="caution">
    <text evidence="13">The sequence shown here is derived from an EMBL/GenBank/DDBJ whole genome shotgun (WGS) entry which is preliminary data.</text>
</comment>
<dbReference type="OrthoDB" id="9782003at2"/>
<protein>
    <recommendedName>
        <fullName evidence="11">Zinc metalloprotease</fullName>
        <ecNumber evidence="11">3.4.24.-</ecNumber>
    </recommendedName>
</protein>
<dbReference type="InterPro" id="IPR001478">
    <property type="entry name" value="PDZ"/>
</dbReference>
<evidence type="ECO:0000256" key="1">
    <source>
        <dbReference type="ARBA" id="ARBA00001947"/>
    </source>
</evidence>
<dbReference type="GO" id="GO:0016020">
    <property type="term" value="C:membrane"/>
    <property type="evidence" value="ECO:0007669"/>
    <property type="project" value="UniProtKB-SubCell"/>
</dbReference>
<comment type="subcellular location">
    <subcellularLocation>
        <location evidence="2">Membrane</location>
        <topology evidence="2">Multi-pass membrane protein</topology>
    </subcellularLocation>
</comment>
<dbReference type="STRING" id="370622.LA66_12795"/>
<evidence type="ECO:0000256" key="9">
    <source>
        <dbReference type="ARBA" id="ARBA00023049"/>
    </source>
</evidence>
<name>A0A0B1Q0N5_9HYPH</name>
<evidence type="ECO:0000256" key="4">
    <source>
        <dbReference type="ARBA" id="ARBA00022670"/>
    </source>
</evidence>
<dbReference type="CDD" id="cd06163">
    <property type="entry name" value="S2P-M50_PDZ_RseP-like"/>
    <property type="match status" value="1"/>
</dbReference>
<dbReference type="SUPFAM" id="SSF50156">
    <property type="entry name" value="PDZ domain-like"/>
    <property type="match status" value="1"/>
</dbReference>
<dbReference type="Gene3D" id="2.30.42.10">
    <property type="match status" value="1"/>
</dbReference>
<keyword evidence="7 11" id="KW-0862">Zinc</keyword>
<comment type="cofactor">
    <cofactor evidence="1 11">
        <name>Zn(2+)</name>
        <dbReference type="ChEBI" id="CHEBI:29105"/>
    </cofactor>
</comment>
<evidence type="ECO:0000256" key="5">
    <source>
        <dbReference type="ARBA" id="ARBA00022692"/>
    </source>
</evidence>
<keyword evidence="4 13" id="KW-0645">Protease</keyword>
<dbReference type="EMBL" id="JRFJ01000003">
    <property type="protein sequence ID" value="KHJ54333.1"/>
    <property type="molecule type" value="Genomic_DNA"/>
</dbReference>
<dbReference type="InterPro" id="IPR008915">
    <property type="entry name" value="Peptidase_M50"/>
</dbReference>
<sequence>MDAAGALGAIWDSALVKVVPFLFVLTVIVFFHELGHYLVGRWCGIRILAFSVGFGKELVGFTDRHGTRWKLCMIPLGGYVKFLGDENAGSMPDRDALERMDEAERRGAFHAKSVWRRALTVAAGPVANFILAIAIFAAVAYVNGRVVGDPVVAEVQADSPAATAGILPGDRIISADGQDIAYFGDFQRHVASRANIPIAIVVERGGSQVPLTVTPQERTQTDPFGNEYTMPVVGIVATDAASSFRVEDLSVLQSLQFGVSQTWFVTERTVDFIGGLFRGAQPVDQIGGPIRIAQMSSQAATLGFATLLNMAALLSISIGLLNLLPIPILDGGHLLFYAAEAIRGKPLSERTQEIGFRIGLVLVMGLMVFAFSNDLLRLG</sequence>
<evidence type="ECO:0000313" key="14">
    <source>
        <dbReference type="Proteomes" id="UP000030826"/>
    </source>
</evidence>